<feature type="transmembrane region" description="Helical" evidence="6">
    <location>
        <begin position="124"/>
        <end position="140"/>
    </location>
</feature>
<feature type="transmembrane region" description="Helical" evidence="6">
    <location>
        <begin position="246"/>
        <end position="265"/>
    </location>
</feature>
<comment type="subcellular location">
    <subcellularLocation>
        <location evidence="1">Membrane</location>
        <topology evidence="1">Multi-pass membrane protein</topology>
    </subcellularLocation>
</comment>
<accession>A0A291M133</accession>
<dbReference type="Pfam" id="PF00892">
    <property type="entry name" value="EamA"/>
    <property type="match status" value="2"/>
</dbReference>
<dbReference type="Proteomes" id="UP000219050">
    <property type="component" value="Chromosome"/>
</dbReference>
<evidence type="ECO:0000313" key="9">
    <source>
        <dbReference type="Proteomes" id="UP000219050"/>
    </source>
</evidence>
<dbReference type="InterPro" id="IPR037185">
    <property type="entry name" value="EmrE-like"/>
</dbReference>
<keyword evidence="4 6" id="KW-1133">Transmembrane helix</keyword>
<evidence type="ECO:0000256" key="1">
    <source>
        <dbReference type="ARBA" id="ARBA00004141"/>
    </source>
</evidence>
<protein>
    <submittedName>
        <fullName evidence="8">EamA family transporter</fullName>
    </submittedName>
</protein>
<reference evidence="8 9" key="1">
    <citation type="submission" date="2017-05" db="EMBL/GenBank/DDBJ databases">
        <title>Comparative genomic and metabolic analysis of manganese-oxidizing mechanisms in Celeribater manganoxidans DY25T: its adaption to the environment of polymetallic nodule.</title>
        <authorList>
            <person name="Wang X."/>
        </authorList>
    </citation>
    <scope>NUCLEOTIDE SEQUENCE [LARGE SCALE GENOMIC DNA]</scope>
    <source>
        <strain evidence="8 9">DY25</strain>
    </source>
</reference>
<feature type="transmembrane region" description="Helical" evidence="6">
    <location>
        <begin position="271"/>
        <end position="289"/>
    </location>
</feature>
<feature type="domain" description="EamA" evidence="7">
    <location>
        <begin position="150"/>
        <end position="286"/>
    </location>
</feature>
<evidence type="ECO:0000313" key="8">
    <source>
        <dbReference type="EMBL" id="ATI42614.1"/>
    </source>
</evidence>
<feature type="transmembrane region" description="Helical" evidence="6">
    <location>
        <begin position="146"/>
        <end position="166"/>
    </location>
</feature>
<feature type="transmembrane region" description="Helical" evidence="6">
    <location>
        <begin position="178"/>
        <end position="197"/>
    </location>
</feature>
<dbReference type="PANTHER" id="PTHR22911">
    <property type="entry name" value="ACYL-MALONYL CONDENSING ENZYME-RELATED"/>
    <property type="match status" value="1"/>
</dbReference>
<evidence type="ECO:0000256" key="5">
    <source>
        <dbReference type="ARBA" id="ARBA00023136"/>
    </source>
</evidence>
<dbReference type="OrthoDB" id="9815809at2"/>
<dbReference type="PANTHER" id="PTHR22911:SF6">
    <property type="entry name" value="SOLUTE CARRIER FAMILY 35 MEMBER G1"/>
    <property type="match status" value="1"/>
</dbReference>
<feature type="transmembrane region" description="Helical" evidence="6">
    <location>
        <begin position="217"/>
        <end position="234"/>
    </location>
</feature>
<evidence type="ECO:0000256" key="6">
    <source>
        <dbReference type="SAM" id="Phobius"/>
    </source>
</evidence>
<feature type="domain" description="EamA" evidence="7">
    <location>
        <begin position="6"/>
        <end position="140"/>
    </location>
</feature>
<gene>
    <name evidence="8" type="ORF">CBW24_11760</name>
</gene>
<name>A0A291M133_9RHOB</name>
<feature type="transmembrane region" description="Helical" evidence="6">
    <location>
        <begin position="35"/>
        <end position="56"/>
    </location>
</feature>
<feature type="transmembrane region" description="Helical" evidence="6">
    <location>
        <begin position="68"/>
        <end position="92"/>
    </location>
</feature>
<dbReference type="RefSeq" id="WP_097373703.1">
    <property type="nucleotide sequence ID" value="NZ_CP021404.1"/>
</dbReference>
<sequence length="321" mass="33990">MDRPMLGILMMLMFCLLAPLGDALAKILGAQLPVGELVLIRFGFQAVLMTPLVLATRGAAGMRVSRRVLGFTLLRTLFHIGGITAMFLALTYLPLADAIAIAFVMPFLLLLLGWLLLDEEVGPRRLIACFIGFLGTLLVIQPSFAAVGMAALLPLAVAVFFASFMLTTRVIAREVDAIPLQALSALMALPICGAILLAGQGSDIPLLAWEPPRAGHWPLLIALGCTGTAAHLFMTWSLRFAPAATLAPMQYLEIPIATLIGLFLFSEFPDGLALVGISIVMGSGLYIVFRERALAQKARITATPAHAAGPSSSPSNTDAAG</sequence>
<dbReference type="GO" id="GO:0016020">
    <property type="term" value="C:membrane"/>
    <property type="evidence" value="ECO:0007669"/>
    <property type="project" value="UniProtKB-SubCell"/>
</dbReference>
<dbReference type="SUPFAM" id="SSF103481">
    <property type="entry name" value="Multidrug resistance efflux transporter EmrE"/>
    <property type="match status" value="2"/>
</dbReference>
<comment type="similarity">
    <text evidence="2">Belongs to the drug/metabolite transporter (DMT) superfamily. 10 TMS drug/metabolite exporter (DME) (TC 2.A.7.3) family.</text>
</comment>
<keyword evidence="5 6" id="KW-0472">Membrane</keyword>
<keyword evidence="9" id="KW-1185">Reference proteome</keyword>
<dbReference type="EMBL" id="CP021404">
    <property type="protein sequence ID" value="ATI42614.1"/>
    <property type="molecule type" value="Genomic_DNA"/>
</dbReference>
<feature type="transmembrane region" description="Helical" evidence="6">
    <location>
        <begin position="98"/>
        <end position="117"/>
    </location>
</feature>
<dbReference type="AlphaFoldDB" id="A0A291M133"/>
<organism evidence="8 9">
    <name type="scientific">Pacificitalea manganoxidans</name>
    <dbReference type="NCBI Taxonomy" id="1411902"/>
    <lineage>
        <taxon>Bacteria</taxon>
        <taxon>Pseudomonadati</taxon>
        <taxon>Pseudomonadota</taxon>
        <taxon>Alphaproteobacteria</taxon>
        <taxon>Rhodobacterales</taxon>
        <taxon>Paracoccaceae</taxon>
        <taxon>Pacificitalea</taxon>
    </lineage>
</organism>
<keyword evidence="3 6" id="KW-0812">Transmembrane</keyword>
<evidence type="ECO:0000259" key="7">
    <source>
        <dbReference type="Pfam" id="PF00892"/>
    </source>
</evidence>
<evidence type="ECO:0000256" key="4">
    <source>
        <dbReference type="ARBA" id="ARBA00022989"/>
    </source>
</evidence>
<evidence type="ECO:0000256" key="2">
    <source>
        <dbReference type="ARBA" id="ARBA00009853"/>
    </source>
</evidence>
<evidence type="ECO:0000256" key="3">
    <source>
        <dbReference type="ARBA" id="ARBA00022692"/>
    </source>
</evidence>
<proteinExistence type="inferred from homology"/>
<dbReference type="InterPro" id="IPR000620">
    <property type="entry name" value="EamA_dom"/>
</dbReference>
<dbReference type="KEGG" id="cmag:CBW24_11760"/>